<gene>
    <name evidence="5" type="ORF">ACFS5M_02705</name>
</gene>
<dbReference type="Pfam" id="PF13715">
    <property type="entry name" value="CarbopepD_reg_2"/>
    <property type="match status" value="1"/>
</dbReference>
<accession>A0ABW5WL48</accession>
<organism evidence="5 6">
    <name type="scientific">Lacinutrix iliipiscaria</name>
    <dbReference type="NCBI Taxonomy" id="1230532"/>
    <lineage>
        <taxon>Bacteria</taxon>
        <taxon>Pseudomonadati</taxon>
        <taxon>Bacteroidota</taxon>
        <taxon>Flavobacteriia</taxon>
        <taxon>Flavobacteriales</taxon>
        <taxon>Flavobacteriaceae</taxon>
        <taxon>Lacinutrix</taxon>
    </lineage>
</organism>
<keyword evidence="3" id="KW-0998">Cell outer membrane</keyword>
<keyword evidence="2" id="KW-0472">Membrane</keyword>
<dbReference type="Pfam" id="PF14905">
    <property type="entry name" value="OMP_b-brl_3"/>
    <property type="match status" value="1"/>
</dbReference>
<comment type="subcellular location">
    <subcellularLocation>
        <location evidence="1">Cell outer membrane</location>
    </subcellularLocation>
</comment>
<dbReference type="Gene3D" id="2.40.170.20">
    <property type="entry name" value="TonB-dependent receptor, beta-barrel domain"/>
    <property type="match status" value="1"/>
</dbReference>
<evidence type="ECO:0000313" key="6">
    <source>
        <dbReference type="Proteomes" id="UP001597533"/>
    </source>
</evidence>
<comment type="caution">
    <text evidence="5">The sequence shown here is derived from an EMBL/GenBank/DDBJ whole genome shotgun (WGS) entry which is preliminary data.</text>
</comment>
<dbReference type="InterPro" id="IPR008969">
    <property type="entry name" value="CarboxyPept-like_regulatory"/>
</dbReference>
<keyword evidence="6" id="KW-1185">Reference proteome</keyword>
<evidence type="ECO:0000256" key="3">
    <source>
        <dbReference type="ARBA" id="ARBA00023237"/>
    </source>
</evidence>
<evidence type="ECO:0000259" key="4">
    <source>
        <dbReference type="Pfam" id="PF14905"/>
    </source>
</evidence>
<dbReference type="InterPro" id="IPR041700">
    <property type="entry name" value="OMP_b-brl_3"/>
</dbReference>
<evidence type="ECO:0000256" key="2">
    <source>
        <dbReference type="ARBA" id="ARBA00023136"/>
    </source>
</evidence>
<dbReference type="PANTHER" id="PTHR40980">
    <property type="entry name" value="PLUG DOMAIN-CONTAINING PROTEIN"/>
    <property type="match status" value="1"/>
</dbReference>
<evidence type="ECO:0000256" key="1">
    <source>
        <dbReference type="ARBA" id="ARBA00004442"/>
    </source>
</evidence>
<reference evidence="6" key="1">
    <citation type="journal article" date="2019" name="Int. J. Syst. Evol. Microbiol.">
        <title>The Global Catalogue of Microorganisms (GCM) 10K type strain sequencing project: providing services to taxonomists for standard genome sequencing and annotation.</title>
        <authorList>
            <consortium name="The Broad Institute Genomics Platform"/>
            <consortium name="The Broad Institute Genome Sequencing Center for Infectious Disease"/>
            <person name="Wu L."/>
            <person name="Ma J."/>
        </authorList>
    </citation>
    <scope>NUCLEOTIDE SEQUENCE [LARGE SCALE GENOMIC DNA]</scope>
    <source>
        <strain evidence="6">KCTC 32141</strain>
    </source>
</reference>
<proteinExistence type="predicted"/>
<dbReference type="PANTHER" id="PTHR40980:SF4">
    <property type="entry name" value="TONB-DEPENDENT RECEPTOR-LIKE BETA-BARREL DOMAIN-CONTAINING PROTEIN"/>
    <property type="match status" value="1"/>
</dbReference>
<dbReference type="RefSeq" id="WP_183485416.1">
    <property type="nucleotide sequence ID" value="NZ_JBHUOV010000001.1"/>
</dbReference>
<feature type="domain" description="Outer membrane protein beta-barrel" evidence="4">
    <location>
        <begin position="377"/>
        <end position="773"/>
    </location>
</feature>
<name>A0ABW5WL48_9FLAO</name>
<dbReference type="SUPFAM" id="SSF56935">
    <property type="entry name" value="Porins"/>
    <property type="match status" value="1"/>
</dbReference>
<dbReference type="Gene3D" id="2.60.40.1120">
    <property type="entry name" value="Carboxypeptidase-like, regulatory domain"/>
    <property type="match status" value="1"/>
</dbReference>
<protein>
    <submittedName>
        <fullName evidence="5">Outer membrane beta-barrel family protein</fullName>
    </submittedName>
</protein>
<evidence type="ECO:0000313" key="5">
    <source>
        <dbReference type="EMBL" id="MFD2822562.1"/>
    </source>
</evidence>
<dbReference type="EMBL" id="JBHUOV010000001">
    <property type="protein sequence ID" value="MFD2822562.1"/>
    <property type="molecule type" value="Genomic_DNA"/>
</dbReference>
<dbReference type="Proteomes" id="UP001597533">
    <property type="component" value="Unassembled WGS sequence"/>
</dbReference>
<dbReference type="InterPro" id="IPR036942">
    <property type="entry name" value="Beta-barrel_TonB_sf"/>
</dbReference>
<sequence>MKVIYAFLFFFFPFIFFAQEYKVSGIIVDENNVPVAYANVLILQQVESEYVNFKGVSTNEEGVFLFESITQGNYQIKASFLGLKTETIDLNLFKDENFSITLKEDTEDLDEVTINIKRPTLKKEVDRLVFNVESTALSEGNMLEMLRSTPGVLVLNNTIQIKNTTPTVYINDRKVHLSDDELTQLLEGSSAQNIKSIEVITNPPAKYDAESGAVLNIVMDKNLITGYRGTLFANYTQGVFPRYNAGMSNFYKTEKINVFANYSYTQNKINRESNEDINFLDNGGDIVEKWNTKTKRNIWSKTHNLNLNLDYFINDSNTLSFSANTLFLPYFKYLTLGETQVNDNQNSAIYNFDTNNQSKDKKHNFGFDLDYIHEFSKSKLSINAHYTTYDYNRKQDVLSQYFNASEIPNSAFKTKANQNTDIITTQLDYELTLNETSSFSTGIKSSFINTESDINHFQVNSSGDVFDPELSDAFHYDEDIFAGYISYQKNWKKLQLSTGVRLEQTTIEGKSPITNEISKQDYFKWFPTFNLSYDVSENTSVYLNYKRSVERPIYQDLNPFKYFLNDNTVVTGNPNLKPAFIDHIVIGTSLNNAIYIEAYYNYGEDRFLELPIQDNEENQFIFMPTNLDRTIEYGFDFNAYFNVTKNWFVSFSTSFYNVEDKANFNTVTLQKDTWSNYSLISNDFSFLKDNSLTANFIMYYIGKNQQGFQEIDSRVASDLAIKKSIFNKKAAISLSASDLFNSQDFSITSKYLNQNNSRFFNQDNRYIKLGFSYKFGNTILKTNQRNKEREELNRLEK</sequence>
<dbReference type="SUPFAM" id="SSF49464">
    <property type="entry name" value="Carboxypeptidase regulatory domain-like"/>
    <property type="match status" value="1"/>
</dbReference>